<keyword evidence="3" id="KW-1185">Reference proteome</keyword>
<evidence type="ECO:0000313" key="2">
    <source>
        <dbReference type="EMBL" id="KAF9886030.1"/>
    </source>
</evidence>
<proteinExistence type="predicted"/>
<feature type="compositionally biased region" description="Basic and acidic residues" evidence="1">
    <location>
        <begin position="238"/>
        <end position="248"/>
    </location>
</feature>
<protein>
    <submittedName>
        <fullName evidence="2">Uncharacterized protein</fullName>
    </submittedName>
</protein>
<gene>
    <name evidence="2" type="ORF">FE257_012086</name>
</gene>
<evidence type="ECO:0000256" key="1">
    <source>
        <dbReference type="SAM" id="MobiDB-lite"/>
    </source>
</evidence>
<dbReference type="AlphaFoldDB" id="A0AAD4GR02"/>
<sequence>MAYVTHSPSDGFVPVFQILTVLLTTVSTGNQPTPSIPSQGLHTLNLHPNPTTPFSSLQKELAIFGNRIIPTSHLPHKLNDSPLYKRVGGRVFAATMLAFRDQENLVHAHQSVAASKPLNQGAKQLQPRTPGARAPRTPFKVPLNDENDPLAFGKKTTKGTGKGTVKQSQNTKLSVKDAFMTPAVDPRQRAPLGMKTTNAKAKGLQTPAAPLGTVKPERTTKRGSTQRIKKFTPLVEQSKTEVQDKSTEDNVPDIEYMPPKPKDLPDFPDDITYDTTFPQFQPKNLALGLESVYGNNEVGRDGLTKRERKLQEDSIAYDKMMDEMILKQIESIGFEDRSDIDSSSDTPVEDTPRHRMTTRQTRVTPNTKYTSNISTIRARDAATALSGARTRSTAVPNPKPRFASSMFQPKKPRAPTNPSPMRTTAAAVNSKTTLGYTKGRDMSSKLHGPSPTSPSKSPLSPETYLRPSGIPPLDIGSEPLHEESPPTFEEDEEALNFQLTL</sequence>
<dbReference type="EMBL" id="VCAU01000084">
    <property type="protein sequence ID" value="KAF9886030.1"/>
    <property type="molecule type" value="Genomic_DNA"/>
</dbReference>
<organism evidence="2 3">
    <name type="scientific">Aspergillus nanangensis</name>
    <dbReference type="NCBI Taxonomy" id="2582783"/>
    <lineage>
        <taxon>Eukaryota</taxon>
        <taxon>Fungi</taxon>
        <taxon>Dikarya</taxon>
        <taxon>Ascomycota</taxon>
        <taxon>Pezizomycotina</taxon>
        <taxon>Eurotiomycetes</taxon>
        <taxon>Eurotiomycetidae</taxon>
        <taxon>Eurotiales</taxon>
        <taxon>Aspergillaceae</taxon>
        <taxon>Aspergillus</taxon>
        <taxon>Aspergillus subgen. Circumdati</taxon>
    </lineage>
</organism>
<feature type="compositionally biased region" description="Low complexity" evidence="1">
    <location>
        <begin position="127"/>
        <end position="138"/>
    </location>
</feature>
<feature type="region of interest" description="Disordered" evidence="1">
    <location>
        <begin position="119"/>
        <end position="169"/>
    </location>
</feature>
<feature type="region of interest" description="Disordered" evidence="1">
    <location>
        <begin position="236"/>
        <end position="266"/>
    </location>
</feature>
<reference evidence="2" key="2">
    <citation type="submission" date="2020-02" db="EMBL/GenBank/DDBJ databases">
        <authorList>
            <person name="Gilchrist C.L.M."/>
            <person name="Chooi Y.-H."/>
        </authorList>
    </citation>
    <scope>NUCLEOTIDE SEQUENCE</scope>
    <source>
        <strain evidence="2">MST-FP2251</strain>
    </source>
</reference>
<evidence type="ECO:0000313" key="3">
    <source>
        <dbReference type="Proteomes" id="UP001194746"/>
    </source>
</evidence>
<feature type="region of interest" description="Disordered" evidence="1">
    <location>
        <begin position="381"/>
        <end position="501"/>
    </location>
</feature>
<dbReference type="Proteomes" id="UP001194746">
    <property type="component" value="Unassembled WGS sequence"/>
</dbReference>
<feature type="region of interest" description="Disordered" evidence="1">
    <location>
        <begin position="336"/>
        <end position="359"/>
    </location>
</feature>
<reference evidence="2" key="1">
    <citation type="journal article" date="2019" name="Beilstein J. Org. Chem.">
        <title>Nanangenines: drimane sesquiterpenoids as the dominant metabolite cohort of a novel Australian fungus, Aspergillus nanangensis.</title>
        <authorList>
            <person name="Lacey H.J."/>
            <person name="Gilchrist C.L.M."/>
            <person name="Crombie A."/>
            <person name="Kalaitzis J.A."/>
            <person name="Vuong D."/>
            <person name="Rutledge P.J."/>
            <person name="Turner P."/>
            <person name="Pitt J.I."/>
            <person name="Lacey E."/>
            <person name="Chooi Y.H."/>
            <person name="Piggott A.M."/>
        </authorList>
    </citation>
    <scope>NUCLEOTIDE SEQUENCE</scope>
    <source>
        <strain evidence="2">MST-FP2251</strain>
    </source>
</reference>
<feature type="compositionally biased region" description="Polar residues" evidence="1">
    <location>
        <begin position="419"/>
        <end position="435"/>
    </location>
</feature>
<feature type="compositionally biased region" description="Low complexity" evidence="1">
    <location>
        <begin position="449"/>
        <end position="461"/>
    </location>
</feature>
<accession>A0AAD4GR02</accession>
<comment type="caution">
    <text evidence="2">The sequence shown here is derived from an EMBL/GenBank/DDBJ whole genome shotgun (WGS) entry which is preliminary data.</text>
</comment>
<name>A0AAD4GR02_ASPNN</name>